<feature type="compositionally biased region" description="Low complexity" evidence="1">
    <location>
        <begin position="18"/>
        <end position="30"/>
    </location>
</feature>
<gene>
    <name evidence="2" type="ORF">MM415B02199_0009</name>
</gene>
<feature type="compositionally biased region" description="Basic and acidic residues" evidence="1">
    <location>
        <begin position="31"/>
        <end position="40"/>
    </location>
</feature>
<accession>A0A6M3KVX4</accession>
<feature type="region of interest" description="Disordered" evidence="1">
    <location>
        <begin position="1"/>
        <end position="40"/>
    </location>
</feature>
<dbReference type="EMBL" id="MT142584">
    <property type="protein sequence ID" value="QJA85604.1"/>
    <property type="molecule type" value="Genomic_DNA"/>
</dbReference>
<proteinExistence type="predicted"/>
<organism evidence="2">
    <name type="scientific">viral metagenome</name>
    <dbReference type="NCBI Taxonomy" id="1070528"/>
    <lineage>
        <taxon>unclassified sequences</taxon>
        <taxon>metagenomes</taxon>
        <taxon>organismal metagenomes</taxon>
    </lineage>
</organism>
<reference evidence="2" key="1">
    <citation type="submission" date="2020-03" db="EMBL/GenBank/DDBJ databases">
        <title>The deep terrestrial virosphere.</title>
        <authorList>
            <person name="Holmfeldt K."/>
            <person name="Nilsson E."/>
            <person name="Simone D."/>
            <person name="Lopez-Fernandez M."/>
            <person name="Wu X."/>
            <person name="de Brujin I."/>
            <person name="Lundin D."/>
            <person name="Andersson A."/>
            <person name="Bertilsson S."/>
            <person name="Dopson M."/>
        </authorList>
    </citation>
    <scope>NUCLEOTIDE SEQUENCE</scope>
    <source>
        <strain evidence="2">MM415B02199</strain>
    </source>
</reference>
<sequence length="131" mass="14475">MVQDNGIDFTSNEESDIAPPLGGPEAAEPTPHIDEGKVSPKEVPLHPAMIRIPMRAEGLALEHITGWEGWPWTEEELNDFAEMGAALDIRLNPLWQFMVAIISAHAIKISFYVRWSRAGKPTQSKTSAEGE</sequence>
<name>A0A6M3KVX4_9ZZZZ</name>
<evidence type="ECO:0000313" key="2">
    <source>
        <dbReference type="EMBL" id="QJA85604.1"/>
    </source>
</evidence>
<evidence type="ECO:0000256" key="1">
    <source>
        <dbReference type="SAM" id="MobiDB-lite"/>
    </source>
</evidence>
<protein>
    <submittedName>
        <fullName evidence="2">Uncharacterized protein</fullName>
    </submittedName>
</protein>
<dbReference type="AlphaFoldDB" id="A0A6M3KVX4"/>